<name>A0ABP6J2R8_STRTU</name>
<reference evidence="3" key="1">
    <citation type="journal article" date="2019" name="Int. J. Syst. Evol. Microbiol.">
        <title>The Global Catalogue of Microorganisms (GCM) 10K type strain sequencing project: providing services to taxonomists for standard genome sequencing and annotation.</title>
        <authorList>
            <consortium name="The Broad Institute Genomics Platform"/>
            <consortium name="The Broad Institute Genome Sequencing Center for Infectious Disease"/>
            <person name="Wu L."/>
            <person name="Ma J."/>
        </authorList>
    </citation>
    <scope>NUCLEOTIDE SEQUENCE [LARGE SCALE GENOMIC DNA]</scope>
    <source>
        <strain evidence="3">JCM 4087</strain>
    </source>
</reference>
<evidence type="ECO:0000256" key="1">
    <source>
        <dbReference type="SAM" id="MobiDB-lite"/>
    </source>
</evidence>
<organism evidence="2 3">
    <name type="scientific">Streptomyces thioluteus</name>
    <dbReference type="NCBI Taxonomy" id="66431"/>
    <lineage>
        <taxon>Bacteria</taxon>
        <taxon>Bacillati</taxon>
        <taxon>Actinomycetota</taxon>
        <taxon>Actinomycetes</taxon>
        <taxon>Kitasatosporales</taxon>
        <taxon>Streptomycetaceae</taxon>
        <taxon>Streptomyces</taxon>
    </lineage>
</organism>
<accession>A0ABP6J2R8</accession>
<dbReference type="Proteomes" id="UP001501102">
    <property type="component" value="Unassembled WGS sequence"/>
</dbReference>
<evidence type="ECO:0000313" key="2">
    <source>
        <dbReference type="EMBL" id="GAA2918858.1"/>
    </source>
</evidence>
<comment type="caution">
    <text evidence="2">The sequence shown here is derived from an EMBL/GenBank/DDBJ whole genome shotgun (WGS) entry which is preliminary data.</text>
</comment>
<proteinExistence type="predicted"/>
<keyword evidence="3" id="KW-1185">Reference proteome</keyword>
<feature type="region of interest" description="Disordered" evidence="1">
    <location>
        <begin position="1"/>
        <end position="56"/>
    </location>
</feature>
<gene>
    <name evidence="2" type="ORF">GCM10020221_13890</name>
</gene>
<evidence type="ECO:0000313" key="3">
    <source>
        <dbReference type="Proteomes" id="UP001501102"/>
    </source>
</evidence>
<protein>
    <submittedName>
        <fullName evidence="2">Uncharacterized protein</fullName>
    </submittedName>
</protein>
<sequence length="115" mass="11202">MGNSPSDERGAGAVTGAEVAPSRLSDRSLFPGRDGRTSVSRTGTAKGRVSGGVSTGFGENVAAVAEGMGPGAEAEVPEFGESPELPAGAHERAGVGRCRYAIDLGAGADAAVGSG</sequence>
<dbReference type="EMBL" id="BAAAXZ010000051">
    <property type="protein sequence ID" value="GAA2918858.1"/>
    <property type="molecule type" value="Genomic_DNA"/>
</dbReference>
<feature type="compositionally biased region" description="Basic and acidic residues" evidence="1">
    <location>
        <begin position="1"/>
        <end position="10"/>
    </location>
</feature>